<protein>
    <submittedName>
        <fullName evidence="3">YidC/Oxa1 family membrane protein insertase</fullName>
    </submittedName>
</protein>
<dbReference type="Gene3D" id="3.40.250.10">
    <property type="entry name" value="Rhodanese-like domain"/>
    <property type="match status" value="2"/>
</dbReference>
<dbReference type="EMBL" id="CP080776">
    <property type="protein sequence ID" value="UWP96058.1"/>
    <property type="molecule type" value="Genomic_DNA"/>
</dbReference>
<dbReference type="Pfam" id="PF00391">
    <property type="entry name" value="PEP-utilizers"/>
    <property type="match status" value="1"/>
</dbReference>
<dbReference type="Pfam" id="PF01326">
    <property type="entry name" value="PPDK_N"/>
    <property type="match status" value="2"/>
</dbReference>
<dbReference type="InterPro" id="IPR001763">
    <property type="entry name" value="Rhodanese-like_dom"/>
</dbReference>
<feature type="domain" description="Rhodanese" evidence="2">
    <location>
        <begin position="166"/>
        <end position="252"/>
    </location>
</feature>
<dbReference type="RefSeq" id="WP_259806375.1">
    <property type="nucleotide sequence ID" value="NZ_CP080776.1"/>
</dbReference>
<feature type="transmembrane region" description="Helical" evidence="1">
    <location>
        <begin position="50"/>
        <end position="67"/>
    </location>
</feature>
<reference evidence="3" key="1">
    <citation type="submission" date="2021-08" db="EMBL/GenBank/DDBJ databases">
        <authorList>
            <person name="Nwanade C."/>
            <person name="Wang M."/>
            <person name="Masoudi A."/>
            <person name="Yu Z."/>
            <person name="Liu J."/>
        </authorList>
    </citation>
    <scope>NUCLEOTIDE SEQUENCE</scope>
    <source>
        <strain evidence="3">S056</strain>
    </source>
</reference>
<dbReference type="Proteomes" id="UP001057991">
    <property type="component" value="Chromosome"/>
</dbReference>
<dbReference type="SUPFAM" id="SSF52009">
    <property type="entry name" value="Phosphohistidine domain"/>
    <property type="match status" value="1"/>
</dbReference>
<accession>A0A9Q9HAL7</accession>
<proteinExistence type="predicted"/>
<dbReference type="PANTHER" id="PTHR43615">
    <property type="entry name" value="PHOSPHOENOLPYRUVATE SYNTHASE-RELATED"/>
    <property type="match status" value="1"/>
</dbReference>
<feature type="transmembrane region" description="Helical" evidence="1">
    <location>
        <begin position="520"/>
        <end position="539"/>
    </location>
</feature>
<dbReference type="PANTHER" id="PTHR43615:SF1">
    <property type="entry name" value="PPDK_N DOMAIN-CONTAINING PROTEIN"/>
    <property type="match status" value="1"/>
</dbReference>
<dbReference type="InterPro" id="IPR002192">
    <property type="entry name" value="PPDK_AMP/ATP-bd"/>
</dbReference>
<evidence type="ECO:0000259" key="2">
    <source>
        <dbReference type="PROSITE" id="PS50206"/>
    </source>
</evidence>
<feature type="domain" description="Rhodanese" evidence="2">
    <location>
        <begin position="284"/>
        <end position="413"/>
    </location>
</feature>
<evidence type="ECO:0000256" key="1">
    <source>
        <dbReference type="SAM" id="Phobius"/>
    </source>
</evidence>
<keyword evidence="1" id="KW-0472">Membrane</keyword>
<dbReference type="SUPFAM" id="SSF52821">
    <property type="entry name" value="Rhodanese/Cell cycle control phosphatase"/>
    <property type="match status" value="2"/>
</dbReference>
<dbReference type="PROSITE" id="PS50206">
    <property type="entry name" value="RHODANESE_3"/>
    <property type="match status" value="2"/>
</dbReference>
<gene>
    <name evidence="3" type="ORF">K3X48_03425</name>
</gene>
<dbReference type="GO" id="GO:0016020">
    <property type="term" value="C:membrane"/>
    <property type="evidence" value="ECO:0007669"/>
    <property type="project" value="UniProtKB-SubCell"/>
</dbReference>
<dbReference type="Gene3D" id="3.30.1490.20">
    <property type="entry name" value="ATP-grasp fold, A domain"/>
    <property type="match status" value="1"/>
</dbReference>
<feature type="transmembrane region" description="Helical" evidence="1">
    <location>
        <begin position="411"/>
        <end position="431"/>
    </location>
</feature>
<dbReference type="InterPro" id="IPR001307">
    <property type="entry name" value="Thiosulphate_STrfase_CS"/>
</dbReference>
<dbReference type="InterPro" id="IPR008279">
    <property type="entry name" value="PEP-util_enz_mobile_dom"/>
</dbReference>
<dbReference type="GO" id="GO:0016301">
    <property type="term" value="F:kinase activity"/>
    <property type="evidence" value="ECO:0007669"/>
    <property type="project" value="InterPro"/>
</dbReference>
<feature type="transmembrane region" description="Helical" evidence="1">
    <location>
        <begin position="87"/>
        <end position="106"/>
    </location>
</feature>
<keyword evidence="1" id="KW-1133">Transmembrane helix</keyword>
<dbReference type="Pfam" id="PF00581">
    <property type="entry name" value="Rhodanese"/>
    <property type="match status" value="2"/>
</dbReference>
<dbReference type="InterPro" id="IPR036637">
    <property type="entry name" value="Phosphohistidine_dom_sf"/>
</dbReference>
<dbReference type="InterPro" id="IPR036873">
    <property type="entry name" value="Rhodanese-like_dom_sf"/>
</dbReference>
<dbReference type="CDD" id="cd00158">
    <property type="entry name" value="RHOD"/>
    <property type="match status" value="1"/>
</dbReference>
<feature type="transmembrane region" description="Helical" evidence="1">
    <location>
        <begin position="546"/>
        <end position="571"/>
    </location>
</feature>
<evidence type="ECO:0000313" key="3">
    <source>
        <dbReference type="EMBL" id="UWP96058.1"/>
    </source>
</evidence>
<dbReference type="InterPro" id="IPR013815">
    <property type="entry name" value="ATP_grasp_subdomain_1"/>
</dbReference>
<dbReference type="PROSITE" id="PS00380">
    <property type="entry name" value="RHODANESE_1"/>
    <property type="match status" value="1"/>
</dbReference>
<organism evidence="3 4">
    <name type="scientific">Aliiroseovarius crassostreae</name>
    <dbReference type="NCBI Taxonomy" id="154981"/>
    <lineage>
        <taxon>Bacteria</taxon>
        <taxon>Pseudomonadati</taxon>
        <taxon>Pseudomonadota</taxon>
        <taxon>Alphaproteobacteria</taxon>
        <taxon>Rhodobacterales</taxon>
        <taxon>Paracoccaceae</taxon>
        <taxon>Aliiroseovarius</taxon>
    </lineage>
</organism>
<name>A0A9Q9HAL7_9RHOB</name>
<dbReference type="Gene3D" id="3.30.470.20">
    <property type="entry name" value="ATP-grasp fold, B domain"/>
    <property type="match status" value="1"/>
</dbReference>
<dbReference type="InterPro" id="IPR051549">
    <property type="entry name" value="PEP_Utilizing_Enz"/>
</dbReference>
<sequence length="1353" mass="146853">MQATKPSRSTYFPMFGLAIPLVSAGVLIPGQAMAIPSPELVIGSVSSLSQVFAVGFAAVTGTAALIARRFGIAPRAGGKGGRFPTRLVAFLVLSALALGALNLWQYRSNEARELARLQATLTRPAQFDGTSIQDENLKETSFSKQTDNPLAISTADAQRLLDMSDGQSDTLFFDIRETAERRMGTLPGAQHVRFPDFLKSDIPLEGKQVILFCHNGNRSSETCAELAARGIDCRFIAGGIEKWIVEGRGYSDKAVETLSDLRAIPDYPGKDVLLSTEDFETLKADGNLQIVDTRYPGDFETGHLPGAINIPVRALPTDELKSRIAQLQDKPTIAACYDRRSCFMSQVLGLEMSEAGIEFLGRYTTPWEYFVAPQPKPHVQEWLAEQQVTLWQRAVTLLATGLSWVAERSHFVLGLVGLSLLSRLMVLPIALKSERDQIVSARHAAELKSLKDSLRDDPTRRARAIQQFNADKGLTPMRNLMALLFLPVMMLGLSATEQAAKTVETPFLWVAQLGAPDGTYLLPLLFALLAGTYLHWAVAKTRRQAALYWALGAPAMFALVFQLSAAGNVYLCTSLVLLLIQRAYVTGALARSWAGIRGRLRRWAGPGQADRVIPLADTDRLEGSGNKAYRLSVLKNAGVPVPNGVVLRNEGILAFATLTAEQKQAFAARISALLGQAPCAVRSSASSEDGVEQSFAGVFDSVLDVRPDDMVQALDTVIASFTAARVGSYDMGKAGQDPEGHDGNILIQHMVRADYAGVLFTQDPTAPGLSMVELVAGCGDDLVSGRATPQSLRFGRYTQLPTSDETAPIDLAPLLALGRKIEKIFGCPQDIEWAYAGGAFQIVQSRDITTLGAGGASEQARTAEWRRIFKMVAGSEADRVVLEQDEMSEVLPRPTPLSFSLMGQLWAAGGSLDMACRQLGVGYNLPEGRPGHLVNFFGRTYVNCALKEQMALRLTGSKPRQLRRQARAMLTEFREKTMPALHEDLAFWQAVDYRALTETQIVNAIETLRNMLVQGIYVEAEKVNILAGFTQGEAAEQAGQDPEAQARLMHPVLQSAPVSMIDQCARLKGKKARRRTLLAMMGHRADVDYELSLPRYAENPELLWPMLDGAVSQSAECEELPQGAPQDPVDLAIAMQDLKELAKHEALRVVAELRRAILALSEKTDLGELIFQLKMEELPRLALTDPSIYKARAKWRMKRGKRLLKKAPKQHALTLRDCELMSAATPLHGAAEAGALGGTCVSGSASATGRVFVVGEDGGSSAELFAGFQDGDIIVCRMVSPSWLPYVTRAGAVLSEIGGWLSHMAIVAREKDILMCVGCSGLDGLQQGMQVTVGTDGSIVLPEEAPVVLSRSA</sequence>
<feature type="transmembrane region" description="Helical" evidence="1">
    <location>
        <begin position="480"/>
        <end position="500"/>
    </location>
</feature>
<keyword evidence="1" id="KW-0812">Transmembrane</keyword>
<dbReference type="GO" id="GO:0005524">
    <property type="term" value="F:ATP binding"/>
    <property type="evidence" value="ECO:0007669"/>
    <property type="project" value="InterPro"/>
</dbReference>
<dbReference type="Gene3D" id="3.50.30.10">
    <property type="entry name" value="Phosphohistidine domain"/>
    <property type="match status" value="1"/>
</dbReference>
<dbReference type="SUPFAM" id="SSF56059">
    <property type="entry name" value="Glutathione synthetase ATP-binding domain-like"/>
    <property type="match status" value="1"/>
</dbReference>
<evidence type="ECO:0000313" key="4">
    <source>
        <dbReference type="Proteomes" id="UP001057991"/>
    </source>
</evidence>
<dbReference type="GO" id="GO:0004792">
    <property type="term" value="F:thiosulfate-cyanide sulfurtransferase activity"/>
    <property type="evidence" value="ECO:0007669"/>
    <property type="project" value="InterPro"/>
</dbReference>
<dbReference type="SMART" id="SM00450">
    <property type="entry name" value="RHOD"/>
    <property type="match status" value="2"/>
</dbReference>